<dbReference type="AlphaFoldDB" id="A0A0U9H6T3"/>
<dbReference type="InterPro" id="IPR001387">
    <property type="entry name" value="Cro/C1-type_HTH"/>
</dbReference>
<dbReference type="Proteomes" id="UP000052946">
    <property type="component" value="Unassembled WGS sequence"/>
</dbReference>
<dbReference type="SUPFAM" id="SSF47413">
    <property type="entry name" value="lambda repressor-like DNA-binding domains"/>
    <property type="match status" value="1"/>
</dbReference>
<reference evidence="3" key="1">
    <citation type="submission" date="2015-07" db="EMBL/GenBank/DDBJ databases">
        <title>Draft Genome Sequence of Oceanobacillus picturae Heshi-B3 that Was Isolated from Fermented Rice Bran with Aging Salted Mackerel, Which Was Named Heshiko as Traditional Fermented Seafood in Japan.</title>
        <authorList>
            <person name="Akuzawa S."/>
            <person name="Nakagawa J."/>
            <person name="Kanekatsu T."/>
            <person name="Kanesaki Y."/>
            <person name="Suzuki T."/>
        </authorList>
    </citation>
    <scope>NUCLEOTIDE SEQUENCE [LARGE SCALE GENOMIC DNA]</scope>
    <source>
        <strain evidence="3">Heshi-B3</strain>
    </source>
</reference>
<dbReference type="RefSeq" id="WP_058950425.1">
    <property type="nucleotide sequence ID" value="NZ_BBXV01000027.1"/>
</dbReference>
<proteinExistence type="predicted"/>
<name>A0A0U9H6T3_9BACI</name>
<gene>
    <name evidence="2" type="ORF">OPHB3_2366</name>
</gene>
<evidence type="ECO:0000313" key="3">
    <source>
        <dbReference type="Proteomes" id="UP000052946"/>
    </source>
</evidence>
<dbReference type="PROSITE" id="PS50943">
    <property type="entry name" value="HTH_CROC1"/>
    <property type="match status" value="1"/>
</dbReference>
<comment type="caution">
    <text evidence="2">The sequence shown here is derived from an EMBL/GenBank/DDBJ whole genome shotgun (WGS) entry which is preliminary data.</text>
</comment>
<dbReference type="SMART" id="SM00530">
    <property type="entry name" value="HTH_XRE"/>
    <property type="match status" value="1"/>
</dbReference>
<evidence type="ECO:0000259" key="1">
    <source>
        <dbReference type="PROSITE" id="PS50943"/>
    </source>
</evidence>
<dbReference type="InterPro" id="IPR010982">
    <property type="entry name" value="Lambda_DNA-bd_dom_sf"/>
</dbReference>
<dbReference type="CDD" id="cd00093">
    <property type="entry name" value="HTH_XRE"/>
    <property type="match status" value="1"/>
</dbReference>
<dbReference type="GO" id="GO:0003677">
    <property type="term" value="F:DNA binding"/>
    <property type="evidence" value="ECO:0007669"/>
    <property type="project" value="InterPro"/>
</dbReference>
<dbReference type="EMBL" id="BBXV01000027">
    <property type="protein sequence ID" value="GAQ18426.1"/>
    <property type="molecule type" value="Genomic_DNA"/>
</dbReference>
<dbReference type="Gene3D" id="1.10.260.40">
    <property type="entry name" value="lambda repressor-like DNA-binding domains"/>
    <property type="match status" value="1"/>
</dbReference>
<dbReference type="Pfam" id="PF01381">
    <property type="entry name" value="HTH_3"/>
    <property type="match status" value="1"/>
</dbReference>
<accession>A0A0U9H6T3</accession>
<feature type="domain" description="HTH cro/C1-type" evidence="1">
    <location>
        <begin position="14"/>
        <end position="64"/>
    </location>
</feature>
<sequence length="79" mass="8953">MKDVNVILINLDFLKAYLKDKDISQSQFADKVGVTQTTVNRIMNGKRNPGGKFIAGVLRSFNDLSFDEVFYYDKALSTE</sequence>
<dbReference type="OrthoDB" id="8115576at2"/>
<protein>
    <submittedName>
        <fullName evidence="2">Helix-turn-helix protein</fullName>
    </submittedName>
</protein>
<organism evidence="2 3">
    <name type="scientific">Oceanobacillus picturae</name>
    <dbReference type="NCBI Taxonomy" id="171693"/>
    <lineage>
        <taxon>Bacteria</taxon>
        <taxon>Bacillati</taxon>
        <taxon>Bacillota</taxon>
        <taxon>Bacilli</taxon>
        <taxon>Bacillales</taxon>
        <taxon>Bacillaceae</taxon>
        <taxon>Oceanobacillus</taxon>
    </lineage>
</organism>
<evidence type="ECO:0000313" key="2">
    <source>
        <dbReference type="EMBL" id="GAQ18426.1"/>
    </source>
</evidence>
<reference evidence="2 3" key="2">
    <citation type="journal article" date="2016" name="Genome Announc.">
        <title>Draft Genome Sequence of Oceanobacillus picturae Heshi-B3, Isolated from Fermented Rice Bran in a Traditional Japanese Seafood Dish.</title>
        <authorList>
            <person name="Akuzawa S."/>
            <person name="Nagaoka J."/>
            <person name="Kanekatsu M."/>
            <person name="Kanesaki Y."/>
            <person name="Suzuki T."/>
        </authorList>
    </citation>
    <scope>NUCLEOTIDE SEQUENCE [LARGE SCALE GENOMIC DNA]</scope>
    <source>
        <strain evidence="2 3">Heshi-B3</strain>
    </source>
</reference>